<evidence type="ECO:0000313" key="2">
    <source>
        <dbReference type="Proteomes" id="UP000285710"/>
    </source>
</evidence>
<evidence type="ECO:0008006" key="3">
    <source>
        <dbReference type="Google" id="ProtNLM"/>
    </source>
</evidence>
<accession>A0A443IZW7</accession>
<protein>
    <recommendedName>
        <fullName evidence="3">Choline phosphatase</fullName>
    </recommendedName>
</protein>
<dbReference type="EMBL" id="SAUW01000004">
    <property type="protein sequence ID" value="RWR13855.1"/>
    <property type="molecule type" value="Genomic_DNA"/>
</dbReference>
<dbReference type="RefSeq" id="WP_128269133.1">
    <property type="nucleotide sequence ID" value="NZ_SAUW01000004.1"/>
</dbReference>
<reference evidence="1 2" key="2">
    <citation type="submission" date="2019-01" db="EMBL/GenBank/DDBJ databases">
        <authorList>
            <person name="Li Y."/>
        </authorList>
    </citation>
    <scope>NUCLEOTIDE SEQUENCE [LARGE SCALE GENOMIC DNA]</scope>
    <source>
        <strain evidence="1 2">2D-5</strain>
    </source>
</reference>
<comment type="caution">
    <text evidence="1">The sequence shown here is derived from an EMBL/GenBank/DDBJ whole genome shotgun (WGS) entry which is preliminary data.</text>
</comment>
<dbReference type="AlphaFoldDB" id="A0A443IZW7"/>
<sequence length="403" mass="43472">MERLKKAGVHARGRVEYYLTTAEAWAAFETVVLDARSEVVAVFDGFDAAAPVQTTRALLAGATWGDLLAQALTRGVNLSLTFERTSLSEARIEALRKQIEAATKPGRRRGVLDLTALAHPAQGHRELASLAQVPVTHRLNFAVVDGKTMFLSRLGLSAAAVRDPRRDLAVIARGPVVAEASALMASFVDVTAGTAEPGPARRLLRTFSRPGRGMRRILGAQTIANEVESAHHMLIRRASRTIYIETQEFDSPALARHLALRAKSAPDLQLVLILPAHPAGAKRTPEAQCLHLLREAFGRRIFIGRAEGGVTNVSVFDNDMAIAGSADLSRRALGYDTHAAIYLRPSDGVEALHRRLSRHWLGDPAGEGDDQAAQPEGVAYWQSVAADNRKAGRSGPGVLLPQL</sequence>
<dbReference type="SUPFAM" id="SSF56024">
    <property type="entry name" value="Phospholipase D/nuclease"/>
    <property type="match status" value="1"/>
</dbReference>
<reference evidence="1 2" key="1">
    <citation type="submission" date="2019-01" db="EMBL/GenBank/DDBJ databases">
        <title>Sinorhodobacter populi sp. nov. isolated from the symptomatic bark tissue of Populus euramericana canker.</title>
        <authorList>
            <person name="Xu G."/>
        </authorList>
    </citation>
    <scope>NUCLEOTIDE SEQUENCE [LARGE SCALE GENOMIC DNA]</scope>
    <source>
        <strain evidence="1 2">2D-5</strain>
    </source>
</reference>
<dbReference type="Gene3D" id="3.30.870.10">
    <property type="entry name" value="Endonuclease Chain A"/>
    <property type="match status" value="1"/>
</dbReference>
<proteinExistence type="predicted"/>
<gene>
    <name evidence="1" type="ORF">D2T33_05530</name>
</gene>
<dbReference type="Proteomes" id="UP000285710">
    <property type="component" value="Unassembled WGS sequence"/>
</dbReference>
<keyword evidence="2" id="KW-1185">Reference proteome</keyword>
<evidence type="ECO:0000313" key="1">
    <source>
        <dbReference type="EMBL" id="RWR13855.1"/>
    </source>
</evidence>
<name>A0A443IZW7_9RHOB</name>
<organism evidence="1 2">
    <name type="scientific">Paenirhodobacter populi</name>
    <dbReference type="NCBI Taxonomy" id="2306993"/>
    <lineage>
        <taxon>Bacteria</taxon>
        <taxon>Pseudomonadati</taxon>
        <taxon>Pseudomonadota</taxon>
        <taxon>Alphaproteobacteria</taxon>
        <taxon>Rhodobacterales</taxon>
        <taxon>Rhodobacter group</taxon>
        <taxon>Paenirhodobacter</taxon>
    </lineage>
</organism>